<evidence type="ECO:0000313" key="4">
    <source>
        <dbReference type="EMBL" id="CAE5959475.1"/>
    </source>
</evidence>
<dbReference type="SUPFAM" id="SSF55826">
    <property type="entry name" value="YbaK/ProRS associated domain"/>
    <property type="match status" value="1"/>
</dbReference>
<sequence>MGFSKDQLLDRLQELQIDYSKYEHPPVLTVEEQAKYVSSSEGALSKNLFLKDKKHRYYIVSAMVDTKVDMKVLSQRLGLGKGGIRMAPEEALGELLQVSLGCVTPFAVVNESARDVSLLLDQKFKNQSRCIFHPLSNDVSVSLNTLGLDKFLKSIGRDPVYVDLEANPVVGKDQAPDLAVYVPSNSVVVPEVSNKTSTIQNPPPKSVSAEVKPVASAKPSKPAGKVKSVAENSVPLAYKNPEKFVEEIMDKTSALLLSEAKGESVEALAETLRKRLTSDLTHLAIMYKNTAYAEGFYAGTHHQPKRLSVLNPQRHRSSYSFLIHLQPPREEEEVTRKTPSIRSYHSIIHQNSLIGASTAFSRNRSVFQSPSSVLSDRFISTFNFHGSGDAVINWLLQSVVSRGYELDNVADVLVSLNHLLALLNSFTFSQWWVFIIVTSLLIRGITIPVMVDMLNNIAKFFKSLRSHQGEVLDKVSILSKSRGVMYTMLEKEFFGVKGSVIGQGIQVPIFWFSMGELRQNMVEILMSRLRGKMLSAELIKNGVLSRGRLVVVVGDGFGLEFQMFDLDFSLILRRRQVSQSYV</sequence>
<dbReference type="GO" id="GO:0002161">
    <property type="term" value="F:aminoacyl-tRNA deacylase activity"/>
    <property type="evidence" value="ECO:0007669"/>
    <property type="project" value="InterPro"/>
</dbReference>
<gene>
    <name evidence="4" type="ORF">AARE701A_LOCUS2997</name>
</gene>
<feature type="transmembrane region" description="Helical" evidence="2">
    <location>
        <begin position="431"/>
        <end position="451"/>
    </location>
</feature>
<evidence type="ECO:0000256" key="2">
    <source>
        <dbReference type="SAM" id="Phobius"/>
    </source>
</evidence>
<accession>A0A8S1ZIB5</accession>
<protein>
    <recommendedName>
        <fullName evidence="3">YbaK/aminoacyl-tRNA synthetase-associated domain-containing protein</fullName>
    </recommendedName>
</protein>
<dbReference type="Proteomes" id="UP000682877">
    <property type="component" value="Chromosome 1"/>
</dbReference>
<dbReference type="Gene3D" id="3.90.960.10">
    <property type="entry name" value="YbaK/aminoacyl-tRNA synthetase-associated domain"/>
    <property type="match status" value="1"/>
</dbReference>
<feature type="domain" description="YbaK/aminoacyl-tRNA synthetase-associated" evidence="3">
    <location>
        <begin position="24"/>
        <end position="151"/>
    </location>
</feature>
<dbReference type="InterPro" id="IPR007214">
    <property type="entry name" value="YbaK/aa-tRNA-synth-assoc-dom"/>
</dbReference>
<dbReference type="CDD" id="cd04335">
    <property type="entry name" value="PrdX_deacylase"/>
    <property type="match status" value="1"/>
</dbReference>
<comment type="similarity">
    <text evidence="1">Belongs to the PRORSD1 family.</text>
</comment>
<proteinExistence type="inferred from homology"/>
<keyword evidence="2" id="KW-1133">Transmembrane helix</keyword>
<evidence type="ECO:0000256" key="1">
    <source>
        <dbReference type="ARBA" id="ARBA00010201"/>
    </source>
</evidence>
<keyword evidence="5" id="KW-1185">Reference proteome</keyword>
<evidence type="ECO:0000259" key="3">
    <source>
        <dbReference type="Pfam" id="PF04073"/>
    </source>
</evidence>
<name>A0A8S1ZIB5_ARAAE</name>
<keyword evidence="2" id="KW-0472">Membrane</keyword>
<dbReference type="AlphaFoldDB" id="A0A8S1ZIB5"/>
<keyword evidence="2" id="KW-0812">Transmembrane</keyword>
<dbReference type="FunFam" id="3.90.960.10:FF:000005">
    <property type="entry name" value="Putative prolyl-tRNA synthetase"/>
    <property type="match status" value="1"/>
</dbReference>
<organism evidence="4 5">
    <name type="scientific">Arabidopsis arenosa</name>
    <name type="common">Sand rock-cress</name>
    <name type="synonym">Cardaminopsis arenosa</name>
    <dbReference type="NCBI Taxonomy" id="38785"/>
    <lineage>
        <taxon>Eukaryota</taxon>
        <taxon>Viridiplantae</taxon>
        <taxon>Streptophyta</taxon>
        <taxon>Embryophyta</taxon>
        <taxon>Tracheophyta</taxon>
        <taxon>Spermatophyta</taxon>
        <taxon>Magnoliopsida</taxon>
        <taxon>eudicotyledons</taxon>
        <taxon>Gunneridae</taxon>
        <taxon>Pentapetalae</taxon>
        <taxon>rosids</taxon>
        <taxon>malvids</taxon>
        <taxon>Brassicales</taxon>
        <taxon>Brassicaceae</taxon>
        <taxon>Camelineae</taxon>
        <taxon>Arabidopsis</taxon>
    </lineage>
</organism>
<reference evidence="4" key="1">
    <citation type="submission" date="2021-01" db="EMBL/GenBank/DDBJ databases">
        <authorList>
            <person name="Bezrukov I."/>
        </authorList>
    </citation>
    <scope>NUCLEOTIDE SEQUENCE</scope>
</reference>
<dbReference type="InterPro" id="IPR040285">
    <property type="entry name" value="ProX/PRXD1"/>
</dbReference>
<dbReference type="PANTHER" id="PTHR31423:SF3">
    <property type="entry name" value="PROLYL-TRNA SYNTHETASE ASSOCIATED DOMAIN-CONTAINING PROTEIN 1-RELATED"/>
    <property type="match status" value="1"/>
</dbReference>
<dbReference type="InterPro" id="IPR036754">
    <property type="entry name" value="YbaK/aa-tRNA-synt-asso_dom_sf"/>
</dbReference>
<dbReference type="PANTHER" id="PTHR31423">
    <property type="entry name" value="YBAK DOMAIN-CONTAINING PROTEIN"/>
    <property type="match status" value="1"/>
</dbReference>
<dbReference type="Pfam" id="PF04073">
    <property type="entry name" value="tRNA_edit"/>
    <property type="match status" value="1"/>
</dbReference>
<dbReference type="EMBL" id="LR999451">
    <property type="protein sequence ID" value="CAE5959475.1"/>
    <property type="molecule type" value="Genomic_DNA"/>
</dbReference>
<evidence type="ECO:0000313" key="5">
    <source>
        <dbReference type="Proteomes" id="UP000682877"/>
    </source>
</evidence>